<evidence type="ECO:0008006" key="3">
    <source>
        <dbReference type="Google" id="ProtNLM"/>
    </source>
</evidence>
<dbReference type="EMBL" id="FXYE01000001">
    <property type="protein sequence ID" value="SMX33676.1"/>
    <property type="molecule type" value="Genomic_DNA"/>
</dbReference>
<proteinExistence type="predicted"/>
<dbReference type="AlphaFoldDB" id="A0A238JV99"/>
<dbReference type="InterPro" id="IPR021295">
    <property type="entry name" value="DUF2867"/>
</dbReference>
<sequence>MAVLKSEHPQDSALWPNVAQGDFFDSYSCPTTLSARDAAEVAMQFPWWASALLKLRNALMAPFGLKTEAEGIKVGAFPILSETEDELILGTDDRHLNFRISVLNSNGRCHLGTWVHCHNLGGRAYLAAVMPFHILIVRSLVGRIERAA</sequence>
<keyword evidence="2" id="KW-1185">Reference proteome</keyword>
<dbReference type="Proteomes" id="UP000202922">
    <property type="component" value="Unassembled WGS sequence"/>
</dbReference>
<protein>
    <recommendedName>
        <fullName evidence="3">DUF2867 domain-containing protein</fullName>
    </recommendedName>
</protein>
<dbReference type="Pfam" id="PF11066">
    <property type="entry name" value="DUF2867"/>
    <property type="match status" value="1"/>
</dbReference>
<dbReference type="OrthoDB" id="7058586at2"/>
<gene>
    <name evidence="1" type="ORF">COL8621_01074</name>
</gene>
<evidence type="ECO:0000313" key="2">
    <source>
        <dbReference type="Proteomes" id="UP000202922"/>
    </source>
</evidence>
<accession>A0A238JV99</accession>
<organism evidence="1 2">
    <name type="scientific">Actibacterium lipolyticum</name>
    <dbReference type="NCBI Taxonomy" id="1524263"/>
    <lineage>
        <taxon>Bacteria</taxon>
        <taxon>Pseudomonadati</taxon>
        <taxon>Pseudomonadota</taxon>
        <taxon>Alphaproteobacteria</taxon>
        <taxon>Rhodobacterales</taxon>
        <taxon>Roseobacteraceae</taxon>
        <taxon>Actibacterium</taxon>
    </lineage>
</organism>
<dbReference type="RefSeq" id="WP_093966233.1">
    <property type="nucleotide sequence ID" value="NZ_FXYE01000001.1"/>
</dbReference>
<name>A0A238JV99_9RHOB</name>
<evidence type="ECO:0000313" key="1">
    <source>
        <dbReference type="EMBL" id="SMX33676.1"/>
    </source>
</evidence>
<reference evidence="2" key="1">
    <citation type="submission" date="2017-05" db="EMBL/GenBank/DDBJ databases">
        <authorList>
            <person name="Rodrigo-Torres L."/>
            <person name="Arahal R. D."/>
            <person name="Lucena T."/>
        </authorList>
    </citation>
    <scope>NUCLEOTIDE SEQUENCE [LARGE SCALE GENOMIC DNA]</scope>
    <source>
        <strain evidence="2">CECT 8621</strain>
    </source>
</reference>